<feature type="compositionally biased region" description="Basic and acidic residues" evidence="10">
    <location>
        <begin position="227"/>
        <end position="238"/>
    </location>
</feature>
<dbReference type="OrthoDB" id="26523at2759"/>
<feature type="compositionally biased region" description="Low complexity" evidence="10">
    <location>
        <begin position="413"/>
        <end position="427"/>
    </location>
</feature>
<evidence type="ECO:0000256" key="8">
    <source>
        <dbReference type="ARBA" id="ARBA00051722"/>
    </source>
</evidence>
<evidence type="ECO:0000256" key="7">
    <source>
        <dbReference type="ARBA" id="ARBA00023306"/>
    </source>
</evidence>
<evidence type="ECO:0000256" key="4">
    <source>
        <dbReference type="ARBA" id="ARBA00022776"/>
    </source>
</evidence>
<dbReference type="Pfam" id="PF00581">
    <property type="entry name" value="Rhodanese"/>
    <property type="match status" value="1"/>
</dbReference>
<feature type="region of interest" description="Disordered" evidence="10">
    <location>
        <begin position="227"/>
        <end position="255"/>
    </location>
</feature>
<evidence type="ECO:0000256" key="9">
    <source>
        <dbReference type="ARBA" id="ARBA00067190"/>
    </source>
</evidence>
<feature type="region of interest" description="Disordered" evidence="10">
    <location>
        <begin position="308"/>
        <end position="329"/>
    </location>
</feature>
<dbReference type="FunFam" id="3.40.250.10:FF:000021">
    <property type="entry name" value="M-phase inducer phosphatase cdc-25.2"/>
    <property type="match status" value="1"/>
</dbReference>
<sequence length="988" mass="105447">MAALLSSPLAPVPKFNLFEQPNSPSRYTHDDLPADFDRSFGSSMSISDSLDGHASQGLSSLPLPPQPFLFGGSLGLAQSLASANQHHHQSIFHGIEPFKQQQHSSRLNSLGAAMGTTLNARSPGLAAKMSSPRDMDISPAPVPPRLSQYRPSPSEALPKLMNNIHVGAQIEAGPSKDRLHPALGGFPRARPVAERKSSLQLADTMSSRLFGAEIAFNSQTIFARDQELLSSPDKEPPPKRRPKSLPTRQSEANERISQLSSALMGVTSARPRPALSATFADREACFGAAASSSKATSSFAARNRLSDSGLRLGGRSSEHSSRTASRESFFEDVENELGASQSRSQDGHRLLVAEPEEEDGDTSLSPSPSMHSASGTMAGLFFDPLSPEKLDSRLGMAGTEAPSLLAAMSSTAASPSVGVSSPPESSPCTRMPPPKRTTSLGVRAFERANTMAVVPRAACRSSSSSGPGSGSNSGIGALRTNLGKRANPYVKRPSLTNEHPAIKSAYPVLGVNGQTNRVVRPTAPAPRRCVSAFDHSSVLGGGASSSKPRISSTSLDSPVSPDRRRSQLSSPCDMADANGSPIAPSMRARTQTTFLRRGSKDDSSPLAYGTGLKRSGSRNGDAMADEINSPASAESLPGFGASEKEGKVLPCFNVKEDGLMRITPQTMTDLLAGKFTDAIMDFQVVDCRFGYEYEGGHIPGAINLNTVEKVVGHFLSPGQGRHSNGQQLPQRSQSGKADKFGNRRKHVLVFHCEFSYKRAPTMALALRQADRALAHDYPNCHFPEIYILQGGYCNFFQSYANLCEPEQYIAMDDPRFLAKRSTELNGFRKQFSRHRSFTYGEGKRQSFSRVSSSKAPLRQSIQEEEDQPSLMEDSPCPGGLPKMVVQSYAAEPAHSHRNGATTAFAEAVSSLHGGRTDVGAVTPSAEDTSFGSVGDSSFEDGVGDSPCAAAGSRKPAMILQPRMGSLGIARRPLLRAGTTGNILPRYMS</sequence>
<dbReference type="GO" id="GO:0000086">
    <property type="term" value="P:G2/M transition of mitotic cell cycle"/>
    <property type="evidence" value="ECO:0007669"/>
    <property type="project" value="TreeGrafter"/>
</dbReference>
<keyword evidence="6" id="KW-0904">Protein phosphatase</keyword>
<feature type="compositionally biased region" description="Polar residues" evidence="10">
    <location>
        <begin position="721"/>
        <end position="735"/>
    </location>
</feature>
<evidence type="ECO:0000313" key="13">
    <source>
        <dbReference type="Proteomes" id="UP000019377"/>
    </source>
</evidence>
<name>V5EWE5_KALBG</name>
<dbReference type="GO" id="GO:0110032">
    <property type="term" value="P:positive regulation of G2/MI transition of meiotic cell cycle"/>
    <property type="evidence" value="ECO:0007669"/>
    <property type="project" value="TreeGrafter"/>
</dbReference>
<reference evidence="13" key="1">
    <citation type="journal article" date="2013" name="Genome Announc.">
        <title>Draft genome sequence of Pseudozyma brasiliensis sp. nov. strain GHG001, a high producer of endo-1,4-xylanase isolated from an insect pest of sugarcane.</title>
        <authorList>
            <person name="Oliveira J.V.D.C."/>
            <person name="dos Santos R.A.C."/>
            <person name="Borges T.A."/>
            <person name="Riano-Pachon D.M."/>
            <person name="Goldman G.H."/>
        </authorList>
    </citation>
    <scope>NUCLEOTIDE SEQUENCE [LARGE SCALE GENOMIC DNA]</scope>
    <source>
        <strain evidence="13">GHG001</strain>
    </source>
</reference>
<dbReference type="AlphaFoldDB" id="V5EWE5"/>
<keyword evidence="3" id="KW-0132">Cell division</keyword>
<evidence type="ECO:0000256" key="10">
    <source>
        <dbReference type="SAM" id="MobiDB-lite"/>
    </source>
</evidence>
<keyword evidence="7" id="KW-0131">Cell cycle</keyword>
<dbReference type="GO" id="GO:0005634">
    <property type="term" value="C:nucleus"/>
    <property type="evidence" value="ECO:0007669"/>
    <property type="project" value="TreeGrafter"/>
</dbReference>
<feature type="region of interest" description="Disordered" evidence="10">
    <location>
        <begin position="456"/>
        <end position="479"/>
    </location>
</feature>
<feature type="domain" description="Rhodanese" evidence="11">
    <location>
        <begin position="678"/>
        <end position="804"/>
    </location>
</feature>
<evidence type="ECO:0000256" key="5">
    <source>
        <dbReference type="ARBA" id="ARBA00022801"/>
    </source>
</evidence>
<evidence type="ECO:0000259" key="11">
    <source>
        <dbReference type="PROSITE" id="PS50206"/>
    </source>
</evidence>
<feature type="compositionally biased region" description="Basic and acidic residues" evidence="10">
    <location>
        <begin position="316"/>
        <end position="329"/>
    </location>
</feature>
<comment type="similarity">
    <text evidence="1">Belongs to the MPI phosphatase family.</text>
</comment>
<dbReference type="RefSeq" id="XP_016294884.1">
    <property type="nucleotide sequence ID" value="XM_016435898.1"/>
</dbReference>
<feature type="region of interest" description="Disordered" evidence="10">
    <location>
        <begin position="847"/>
        <end position="873"/>
    </location>
</feature>
<evidence type="ECO:0000256" key="2">
    <source>
        <dbReference type="ARBA" id="ARBA00013064"/>
    </source>
</evidence>
<dbReference type="CDD" id="cd01530">
    <property type="entry name" value="Cdc25"/>
    <property type="match status" value="1"/>
</dbReference>
<comment type="catalytic activity">
    <reaction evidence="8">
        <text>O-phospho-L-tyrosyl-[protein] + H2O = L-tyrosyl-[protein] + phosphate</text>
        <dbReference type="Rhea" id="RHEA:10684"/>
        <dbReference type="Rhea" id="RHEA-COMP:10136"/>
        <dbReference type="Rhea" id="RHEA-COMP:20101"/>
        <dbReference type="ChEBI" id="CHEBI:15377"/>
        <dbReference type="ChEBI" id="CHEBI:43474"/>
        <dbReference type="ChEBI" id="CHEBI:46858"/>
        <dbReference type="ChEBI" id="CHEBI:61978"/>
        <dbReference type="EC" id="3.1.3.48"/>
    </reaction>
</comment>
<feature type="compositionally biased region" description="Low complexity" evidence="10">
    <location>
        <begin position="363"/>
        <end position="374"/>
    </location>
</feature>
<dbReference type="GeneID" id="27418527"/>
<dbReference type="GO" id="GO:0004792">
    <property type="term" value="F:thiosulfate-cyanide sulfurtransferase activity"/>
    <property type="evidence" value="ECO:0007669"/>
    <property type="project" value="InterPro"/>
</dbReference>
<dbReference type="EMBL" id="KI545851">
    <property type="protein sequence ID" value="EST09895.1"/>
    <property type="molecule type" value="Genomic_DNA"/>
</dbReference>
<proteinExistence type="inferred from homology"/>
<dbReference type="Gene3D" id="3.40.250.10">
    <property type="entry name" value="Rhodanese-like domain"/>
    <property type="match status" value="1"/>
</dbReference>
<dbReference type="Proteomes" id="UP000019377">
    <property type="component" value="Unassembled WGS sequence"/>
</dbReference>
<dbReference type="HOGENOM" id="CLU_302491_0_0_1"/>
<dbReference type="OMA" id="NCHFPEI"/>
<keyword evidence="4" id="KW-0498">Mitosis</keyword>
<feature type="region of interest" description="Disordered" evidence="10">
    <location>
        <begin position="920"/>
        <end position="942"/>
    </location>
</feature>
<evidence type="ECO:0000256" key="1">
    <source>
        <dbReference type="ARBA" id="ARBA00011065"/>
    </source>
</evidence>
<dbReference type="PRINTS" id="PR00716">
    <property type="entry name" value="MPIPHPHTASE"/>
</dbReference>
<dbReference type="PANTHER" id="PTHR10828">
    <property type="entry name" value="M-PHASE INDUCER PHOSPHATASE DUAL SPECIFICITY PHOSPHATASE CDC25"/>
    <property type="match status" value="1"/>
</dbReference>
<dbReference type="PROSITE" id="PS00380">
    <property type="entry name" value="RHODANESE_1"/>
    <property type="match status" value="1"/>
</dbReference>
<dbReference type="PROSITE" id="PS50206">
    <property type="entry name" value="RHODANESE_3"/>
    <property type="match status" value="1"/>
</dbReference>
<evidence type="ECO:0000256" key="3">
    <source>
        <dbReference type="ARBA" id="ARBA00022618"/>
    </source>
</evidence>
<dbReference type="SMART" id="SM00450">
    <property type="entry name" value="RHOD"/>
    <property type="match status" value="1"/>
</dbReference>
<dbReference type="EC" id="3.1.3.48" evidence="2"/>
<feature type="region of interest" description="Disordered" evidence="10">
    <location>
        <begin position="354"/>
        <end position="380"/>
    </location>
</feature>
<feature type="region of interest" description="Disordered" evidence="10">
    <location>
        <begin position="715"/>
        <end position="739"/>
    </location>
</feature>
<accession>V5EWE5</accession>
<dbReference type="STRING" id="1365824.V5EWE5"/>
<feature type="region of interest" description="Disordered" evidence="10">
    <location>
        <begin position="413"/>
        <end position="438"/>
    </location>
</feature>
<feature type="region of interest" description="Disordered" evidence="10">
    <location>
        <begin position="535"/>
        <end position="625"/>
    </location>
</feature>
<dbReference type="eggNOG" id="KOG3772">
    <property type="taxonomic scope" value="Eukaryota"/>
</dbReference>
<feature type="compositionally biased region" description="Polar residues" evidence="10">
    <location>
        <begin position="925"/>
        <end position="935"/>
    </location>
</feature>
<dbReference type="PANTHER" id="PTHR10828:SF17">
    <property type="entry name" value="PROTEIN-TYROSINE-PHOSPHATASE"/>
    <property type="match status" value="1"/>
</dbReference>
<dbReference type="SUPFAM" id="SSF52821">
    <property type="entry name" value="Rhodanese/Cell cycle control phosphatase"/>
    <property type="match status" value="1"/>
</dbReference>
<organism evidence="12 13">
    <name type="scientific">Kalmanozyma brasiliensis (strain GHG001)</name>
    <name type="common">Yeast</name>
    <name type="synonym">Pseudozyma brasiliensis</name>
    <dbReference type="NCBI Taxonomy" id="1365824"/>
    <lineage>
        <taxon>Eukaryota</taxon>
        <taxon>Fungi</taxon>
        <taxon>Dikarya</taxon>
        <taxon>Basidiomycota</taxon>
        <taxon>Ustilaginomycotina</taxon>
        <taxon>Ustilaginomycetes</taxon>
        <taxon>Ustilaginales</taxon>
        <taxon>Ustilaginaceae</taxon>
        <taxon>Kalmanozyma</taxon>
    </lineage>
</organism>
<protein>
    <recommendedName>
        <fullName evidence="9">M-phase inducer phosphatase</fullName>
        <ecNumber evidence="2">3.1.3.48</ecNumber>
    </recommendedName>
</protein>
<dbReference type="GO" id="GO:0004725">
    <property type="term" value="F:protein tyrosine phosphatase activity"/>
    <property type="evidence" value="ECO:0007669"/>
    <property type="project" value="UniProtKB-EC"/>
</dbReference>
<gene>
    <name evidence="12" type="ORF">PSEUBRA_SCAF1g00336</name>
</gene>
<keyword evidence="13" id="KW-1185">Reference proteome</keyword>
<evidence type="ECO:0000313" key="12">
    <source>
        <dbReference type="EMBL" id="EST09895.1"/>
    </source>
</evidence>
<keyword evidence="5" id="KW-0378">Hydrolase</keyword>
<dbReference type="InterPro" id="IPR001307">
    <property type="entry name" value="Thiosulphate_STrfase_CS"/>
</dbReference>
<evidence type="ECO:0000256" key="6">
    <source>
        <dbReference type="ARBA" id="ARBA00022912"/>
    </source>
</evidence>
<dbReference type="InterPro" id="IPR036873">
    <property type="entry name" value="Rhodanese-like_dom_sf"/>
</dbReference>
<dbReference type="GO" id="GO:0010971">
    <property type="term" value="P:positive regulation of G2/M transition of mitotic cell cycle"/>
    <property type="evidence" value="ECO:0007669"/>
    <property type="project" value="TreeGrafter"/>
</dbReference>
<dbReference type="InterPro" id="IPR001763">
    <property type="entry name" value="Rhodanese-like_dom"/>
</dbReference>
<dbReference type="GO" id="GO:0005737">
    <property type="term" value="C:cytoplasm"/>
    <property type="evidence" value="ECO:0007669"/>
    <property type="project" value="TreeGrafter"/>
</dbReference>
<dbReference type="GO" id="GO:0051301">
    <property type="term" value="P:cell division"/>
    <property type="evidence" value="ECO:0007669"/>
    <property type="project" value="UniProtKB-KW"/>
</dbReference>
<dbReference type="InterPro" id="IPR000751">
    <property type="entry name" value="MPI_Phosphatase"/>
</dbReference>
<feature type="compositionally biased region" description="Polar residues" evidence="10">
    <location>
        <begin position="544"/>
        <end position="557"/>
    </location>
</feature>